<dbReference type="InterPro" id="IPR000866">
    <property type="entry name" value="AhpC/TSA"/>
</dbReference>
<dbReference type="Gene3D" id="3.40.30.10">
    <property type="entry name" value="Glutaredoxin"/>
    <property type="match status" value="1"/>
</dbReference>
<dbReference type="InterPro" id="IPR036249">
    <property type="entry name" value="Thioredoxin-like_sf"/>
</dbReference>
<feature type="signal peptide" evidence="1">
    <location>
        <begin position="1"/>
        <end position="21"/>
    </location>
</feature>
<dbReference type="SUPFAM" id="SSF52833">
    <property type="entry name" value="Thioredoxin-like"/>
    <property type="match status" value="1"/>
</dbReference>
<dbReference type="Pfam" id="PF00578">
    <property type="entry name" value="AhpC-TSA"/>
    <property type="match status" value="1"/>
</dbReference>
<dbReference type="InterPro" id="IPR050553">
    <property type="entry name" value="Thioredoxin_ResA/DsbE_sf"/>
</dbReference>
<dbReference type="InterPro" id="IPR013766">
    <property type="entry name" value="Thioredoxin_domain"/>
</dbReference>
<dbReference type="GO" id="GO:0016209">
    <property type="term" value="F:antioxidant activity"/>
    <property type="evidence" value="ECO:0007669"/>
    <property type="project" value="InterPro"/>
</dbReference>
<evidence type="ECO:0000259" key="2">
    <source>
        <dbReference type="PROSITE" id="PS51352"/>
    </source>
</evidence>
<sequence>MMENRSLFAVLSLCFALSACGAKSGASVTASKAEASSPWPPTDSTLSGMPIYESFSQLAPIFQYENDTTYVINFWATWCKPCVEELPYFIEQSKALQGEPVRFILVSLDFPNQVSSRLLPFVEERSIQPLVAVLLDGKYNDWIDQVSPEWGGAIPATLIYKGGQRHFLGQAVHSREELQEAIGTVYRP</sequence>
<dbReference type="PANTHER" id="PTHR42852:SF17">
    <property type="entry name" value="THIOREDOXIN-LIKE PROTEIN HI_1115"/>
    <property type="match status" value="1"/>
</dbReference>
<dbReference type="Proteomes" id="UP000321580">
    <property type="component" value="Unassembled WGS sequence"/>
</dbReference>
<reference evidence="3 4" key="1">
    <citation type="submission" date="2019-08" db="EMBL/GenBank/DDBJ databases">
        <title>Genome of Phaeodactylibacter luteus.</title>
        <authorList>
            <person name="Bowman J.P."/>
        </authorList>
    </citation>
    <scope>NUCLEOTIDE SEQUENCE [LARGE SCALE GENOMIC DNA]</scope>
    <source>
        <strain evidence="3 4">KCTC 42180</strain>
    </source>
</reference>
<dbReference type="AlphaFoldDB" id="A0A5C6RQ45"/>
<dbReference type="PROSITE" id="PS51352">
    <property type="entry name" value="THIOREDOXIN_2"/>
    <property type="match status" value="1"/>
</dbReference>
<dbReference type="PANTHER" id="PTHR42852">
    <property type="entry name" value="THIOL:DISULFIDE INTERCHANGE PROTEIN DSBE"/>
    <property type="match status" value="1"/>
</dbReference>
<accession>A0A5C6RQ45</accession>
<dbReference type="GO" id="GO:0016491">
    <property type="term" value="F:oxidoreductase activity"/>
    <property type="evidence" value="ECO:0007669"/>
    <property type="project" value="InterPro"/>
</dbReference>
<organism evidence="3 4">
    <name type="scientific">Phaeodactylibacter luteus</name>
    <dbReference type="NCBI Taxonomy" id="1564516"/>
    <lineage>
        <taxon>Bacteria</taxon>
        <taxon>Pseudomonadati</taxon>
        <taxon>Bacteroidota</taxon>
        <taxon>Saprospiria</taxon>
        <taxon>Saprospirales</taxon>
        <taxon>Haliscomenobacteraceae</taxon>
        <taxon>Phaeodactylibacter</taxon>
    </lineage>
</organism>
<proteinExistence type="predicted"/>
<keyword evidence="4" id="KW-1185">Reference proteome</keyword>
<keyword evidence="1" id="KW-0732">Signal</keyword>
<comment type="caution">
    <text evidence="3">The sequence shown here is derived from an EMBL/GenBank/DDBJ whole genome shotgun (WGS) entry which is preliminary data.</text>
</comment>
<feature type="chain" id="PRO_5022925917" evidence="1">
    <location>
        <begin position="22"/>
        <end position="188"/>
    </location>
</feature>
<dbReference type="PROSITE" id="PS51257">
    <property type="entry name" value="PROKAR_LIPOPROTEIN"/>
    <property type="match status" value="1"/>
</dbReference>
<feature type="domain" description="Thioredoxin" evidence="2">
    <location>
        <begin position="27"/>
        <end position="187"/>
    </location>
</feature>
<gene>
    <name evidence="3" type="ORF">FRY97_07485</name>
</gene>
<dbReference type="EMBL" id="VOOR01000012">
    <property type="protein sequence ID" value="TXB64129.1"/>
    <property type="molecule type" value="Genomic_DNA"/>
</dbReference>
<dbReference type="RefSeq" id="WP_147166828.1">
    <property type="nucleotide sequence ID" value="NZ_VOOR01000012.1"/>
</dbReference>
<evidence type="ECO:0000313" key="3">
    <source>
        <dbReference type="EMBL" id="TXB64129.1"/>
    </source>
</evidence>
<dbReference type="OrthoDB" id="9815205at2"/>
<evidence type="ECO:0000313" key="4">
    <source>
        <dbReference type="Proteomes" id="UP000321580"/>
    </source>
</evidence>
<protein>
    <submittedName>
        <fullName evidence="3">TlpA family protein disulfide reductase</fullName>
    </submittedName>
</protein>
<dbReference type="CDD" id="cd02966">
    <property type="entry name" value="TlpA_like_family"/>
    <property type="match status" value="1"/>
</dbReference>
<evidence type="ECO:0000256" key="1">
    <source>
        <dbReference type="SAM" id="SignalP"/>
    </source>
</evidence>
<name>A0A5C6RQ45_9BACT</name>